<reference evidence="1 2" key="1">
    <citation type="submission" date="2022-06" db="EMBL/GenBank/DDBJ databases">
        <title>Runella sp. S5 genome sequencing.</title>
        <authorList>
            <person name="Park S."/>
        </authorList>
    </citation>
    <scope>NUCLEOTIDE SEQUENCE [LARGE SCALE GENOMIC DNA]</scope>
    <source>
        <strain evidence="1 2">S5</strain>
    </source>
</reference>
<organism evidence="1 2">
    <name type="scientific">Runella salmonicolor</name>
    <dbReference type="NCBI Taxonomy" id="2950278"/>
    <lineage>
        <taxon>Bacteria</taxon>
        <taxon>Pseudomonadati</taxon>
        <taxon>Bacteroidota</taxon>
        <taxon>Cytophagia</taxon>
        <taxon>Cytophagales</taxon>
        <taxon>Spirosomataceae</taxon>
        <taxon>Runella</taxon>
    </lineage>
</organism>
<dbReference type="EMBL" id="JAMZEL010000009">
    <property type="protein sequence ID" value="MCP1384850.1"/>
    <property type="molecule type" value="Genomic_DNA"/>
</dbReference>
<comment type="caution">
    <text evidence="1">The sequence shown here is derived from an EMBL/GenBank/DDBJ whole genome shotgun (WGS) entry which is preliminary data.</text>
</comment>
<sequence length="45" mass="5030">MRRKTVHNTGLAKVAVQCSADTFVVNQSLVLRINICGENHHIRQA</sequence>
<dbReference type="RefSeq" id="WP_253530746.1">
    <property type="nucleotide sequence ID" value="NZ_JAMZEL010000009.1"/>
</dbReference>
<name>A0ABT1FSV8_9BACT</name>
<evidence type="ECO:0000313" key="2">
    <source>
        <dbReference type="Proteomes" id="UP001204772"/>
    </source>
</evidence>
<evidence type="ECO:0000313" key="1">
    <source>
        <dbReference type="EMBL" id="MCP1384850.1"/>
    </source>
</evidence>
<protein>
    <submittedName>
        <fullName evidence="1">Uncharacterized protein</fullName>
    </submittedName>
</protein>
<gene>
    <name evidence="1" type="ORF">NCI00_20610</name>
</gene>
<accession>A0ABT1FSV8</accession>
<proteinExistence type="predicted"/>
<dbReference type="Proteomes" id="UP001204772">
    <property type="component" value="Unassembled WGS sequence"/>
</dbReference>
<keyword evidence="2" id="KW-1185">Reference proteome</keyword>